<evidence type="ECO:0000313" key="1">
    <source>
        <dbReference type="EMBL" id="RCL84596.1"/>
    </source>
</evidence>
<dbReference type="EMBL" id="QOQK01000011">
    <property type="protein sequence ID" value="RCL84596.1"/>
    <property type="molecule type" value="Genomic_DNA"/>
</dbReference>
<organism evidence="1 2">
    <name type="scientific">PS1 clade bacterium</name>
    <dbReference type="NCBI Taxonomy" id="2175152"/>
    <lineage>
        <taxon>Bacteria</taxon>
        <taxon>Pseudomonadati</taxon>
        <taxon>Pseudomonadota</taxon>
        <taxon>Alphaproteobacteria</taxon>
        <taxon>PS1 clade</taxon>
    </lineage>
</organism>
<reference evidence="1 2" key="1">
    <citation type="journal article" date="2018" name="Microbiome">
        <title>Fine metagenomic profile of the Mediterranean stratified and mixed water columns revealed by assembly and recruitment.</title>
        <authorList>
            <person name="Haro-Moreno J.M."/>
            <person name="Lopez-Perez M."/>
            <person name="De La Torre J.R."/>
            <person name="Picazo A."/>
            <person name="Camacho A."/>
            <person name="Rodriguez-Valera F."/>
        </authorList>
    </citation>
    <scope>NUCLEOTIDE SEQUENCE [LARGE SCALE GENOMIC DNA]</scope>
    <source>
        <strain evidence="1">MED-G50</strain>
    </source>
</reference>
<gene>
    <name evidence="1" type="ORF">DBW64_03195</name>
</gene>
<dbReference type="AlphaFoldDB" id="A0A368EJC3"/>
<proteinExistence type="predicted"/>
<accession>A0A368EJC3</accession>
<comment type="caution">
    <text evidence="1">The sequence shown here is derived from an EMBL/GenBank/DDBJ whole genome shotgun (WGS) entry which is preliminary data.</text>
</comment>
<protein>
    <submittedName>
        <fullName evidence="1">Uncharacterized protein</fullName>
    </submittedName>
</protein>
<evidence type="ECO:0000313" key="2">
    <source>
        <dbReference type="Proteomes" id="UP000252289"/>
    </source>
</evidence>
<sequence>MEEKLTIHLLAFTALLNFGGLIFSNIKFYLFVKPLPETSIGNSLKELHNALINDLVRFEAHLPSDAEALTEAFER</sequence>
<name>A0A368EJC3_9PROT</name>
<dbReference type="Proteomes" id="UP000252289">
    <property type="component" value="Unassembled WGS sequence"/>
</dbReference>